<proteinExistence type="predicted"/>
<reference evidence="3 5" key="1">
    <citation type="submission" date="2016-05" db="EMBL/GenBank/DDBJ databases">
        <title>Complete Genome and Methylome Analysis of Psychrotrophic Bacterial Isolates from Antarctic Lake Untersee.</title>
        <authorList>
            <person name="Fomenkov A."/>
            <person name="Akimov V.N."/>
            <person name="Vasilyeva L.V."/>
            <person name="Andersen D."/>
            <person name="Vincze T."/>
            <person name="Roberts R.J."/>
        </authorList>
    </citation>
    <scope>NUCLEOTIDE SEQUENCE [LARGE SCALE GENOMIC DNA]</scope>
    <source>
        <strain evidence="3 5">U14-5</strain>
    </source>
</reference>
<reference evidence="4" key="3">
    <citation type="submission" date="2023-09" db="EMBL/GenBank/DDBJ databases">
        <authorList>
            <person name="Schober I."/>
            <person name="Bunk B."/>
        </authorList>
    </citation>
    <scope>NUCLEOTIDE SEQUENCE</scope>
    <source>
        <strain evidence="4">DSM 103800</strain>
    </source>
</reference>
<dbReference type="PROSITE" id="PS51084">
    <property type="entry name" value="HIT_2"/>
    <property type="match status" value="1"/>
</dbReference>
<dbReference type="RefSeq" id="WP_075800356.1">
    <property type="nucleotide sequence ID" value="NZ_CP015584.1"/>
</dbReference>
<dbReference type="InterPro" id="IPR036265">
    <property type="entry name" value="HIT-like_sf"/>
</dbReference>
<dbReference type="EMBL" id="CP015584">
    <property type="protein sequence ID" value="APT59647.1"/>
    <property type="molecule type" value="Genomic_DNA"/>
</dbReference>
<sequence length="155" mass="17089">MPSAIPDATPNATLVKFGYPATLIGETRCWTVLLRPQQVTLGALVLVCREEAERFGAVSPEGFADLHAAVSRIEPMLRDLVGYEKINYLMLMMVDPDVHFHVIPRYAGTRTHLGQSFPDAGWPGPPALGQAMEPGDAVRDDLLRRLREHWASAQA</sequence>
<keyword evidence="3" id="KW-0378">Hydrolase</keyword>
<dbReference type="eggNOG" id="COG0537">
    <property type="taxonomic scope" value="Bacteria"/>
</dbReference>
<dbReference type="SUPFAM" id="SSF54197">
    <property type="entry name" value="HIT-like"/>
    <property type="match status" value="1"/>
</dbReference>
<evidence type="ECO:0000256" key="1">
    <source>
        <dbReference type="PROSITE-ProRule" id="PRU00464"/>
    </source>
</evidence>
<dbReference type="InterPro" id="IPR011146">
    <property type="entry name" value="HIT-like"/>
</dbReference>
<dbReference type="STRING" id="257708.RGI145_20145"/>
<comment type="caution">
    <text evidence="1">Lacks conserved residue(s) required for the propagation of feature annotation.</text>
</comment>
<dbReference type="KEGG" id="rgi:RGI145_20145"/>
<accession>A0A1L7ALK8</accession>
<dbReference type="GO" id="GO:0032259">
    <property type="term" value="P:methylation"/>
    <property type="evidence" value="ECO:0007669"/>
    <property type="project" value="UniProtKB-KW"/>
</dbReference>
<dbReference type="EC" id="2.1.1.-" evidence="4"/>
<keyword evidence="6" id="KW-1185">Reference proteome</keyword>
<protein>
    <submittedName>
        <fullName evidence="3">HIT family hydrolase</fullName>
    </submittedName>
    <submittedName>
        <fullName evidence="4">HIT family protein</fullName>
        <ecNumber evidence="4">2.1.1.-</ecNumber>
    </submittedName>
</protein>
<evidence type="ECO:0000313" key="3">
    <source>
        <dbReference type="EMBL" id="APT59647.1"/>
    </source>
</evidence>
<dbReference type="GO" id="GO:0008168">
    <property type="term" value="F:methyltransferase activity"/>
    <property type="evidence" value="ECO:0007669"/>
    <property type="project" value="UniProtKB-KW"/>
</dbReference>
<dbReference type="GO" id="GO:0016787">
    <property type="term" value="F:hydrolase activity"/>
    <property type="evidence" value="ECO:0007669"/>
    <property type="project" value="UniProtKB-KW"/>
</dbReference>
<feature type="domain" description="HIT" evidence="2">
    <location>
        <begin position="10"/>
        <end position="112"/>
    </location>
</feature>
<keyword evidence="4" id="KW-0808">Transferase</keyword>
<evidence type="ECO:0000313" key="6">
    <source>
        <dbReference type="Proteomes" id="UP001258945"/>
    </source>
</evidence>
<evidence type="ECO:0000313" key="5">
    <source>
        <dbReference type="Proteomes" id="UP000185494"/>
    </source>
</evidence>
<reference evidence="4 6" key="2">
    <citation type="journal article" date="2019" name="Microb. Pathog.">
        <title>Comparison of VITEK 2, MALDI-TOF MS, 16S rRNA gene sequencing, and whole-genome sequencing for identification of Roseomonas mucosa.</title>
        <authorList>
            <person name="Rudolph W.W."/>
            <person name="Gunzer F."/>
            <person name="Trauth M."/>
            <person name="Bunk B."/>
            <person name="Bigge R."/>
            <person name="Schrottner P."/>
        </authorList>
    </citation>
    <scope>NUCLEOTIDE SEQUENCE [LARGE SCALE GENOMIC DNA]</scope>
    <source>
        <strain evidence="4 6">DSM 103800</strain>
    </source>
</reference>
<name>A0A1L7ALK8_9PROT</name>
<evidence type="ECO:0000259" key="2">
    <source>
        <dbReference type="PROSITE" id="PS51084"/>
    </source>
</evidence>
<dbReference type="Proteomes" id="UP000185494">
    <property type="component" value="Chromosome 2"/>
</dbReference>
<dbReference type="AlphaFoldDB" id="A0A1L7ALK8"/>
<dbReference type="Proteomes" id="UP001258945">
    <property type="component" value="Unassembled WGS sequence"/>
</dbReference>
<evidence type="ECO:0000313" key="4">
    <source>
        <dbReference type="EMBL" id="MDT8333933.1"/>
    </source>
</evidence>
<keyword evidence="4" id="KW-0489">Methyltransferase</keyword>
<organism evidence="3 5">
    <name type="scientific">Roseomonas gilardii</name>
    <dbReference type="NCBI Taxonomy" id="257708"/>
    <lineage>
        <taxon>Bacteria</taxon>
        <taxon>Pseudomonadati</taxon>
        <taxon>Pseudomonadota</taxon>
        <taxon>Alphaproteobacteria</taxon>
        <taxon>Acetobacterales</taxon>
        <taxon>Roseomonadaceae</taxon>
        <taxon>Roseomonas</taxon>
    </lineage>
</organism>
<dbReference type="Gene3D" id="3.30.428.10">
    <property type="entry name" value="HIT-like"/>
    <property type="match status" value="1"/>
</dbReference>
<gene>
    <name evidence="3" type="ORF">RGI145_20145</name>
    <name evidence="4" type="ORF">RQ831_23035</name>
</gene>
<dbReference type="EMBL" id="JAVVDO010000090">
    <property type="protein sequence ID" value="MDT8333933.1"/>
    <property type="molecule type" value="Genomic_DNA"/>
</dbReference>